<dbReference type="AlphaFoldDB" id="S7ZAK8"/>
<proteinExistence type="predicted"/>
<name>S7ZAK8_PENO1</name>
<keyword evidence="2" id="KW-1185">Reference proteome</keyword>
<gene>
    <name evidence="1" type="ORF">PDE_02197</name>
</gene>
<evidence type="ECO:0000313" key="2">
    <source>
        <dbReference type="Proteomes" id="UP000019376"/>
    </source>
</evidence>
<organism evidence="1 2">
    <name type="scientific">Penicillium oxalicum (strain 114-2 / CGMCC 5302)</name>
    <name type="common">Penicillium decumbens</name>
    <dbReference type="NCBI Taxonomy" id="933388"/>
    <lineage>
        <taxon>Eukaryota</taxon>
        <taxon>Fungi</taxon>
        <taxon>Dikarya</taxon>
        <taxon>Ascomycota</taxon>
        <taxon>Pezizomycotina</taxon>
        <taxon>Eurotiomycetes</taxon>
        <taxon>Eurotiomycetidae</taxon>
        <taxon>Eurotiales</taxon>
        <taxon>Aspergillaceae</taxon>
        <taxon>Penicillium</taxon>
    </lineage>
</organism>
<protein>
    <submittedName>
        <fullName evidence="1">Uncharacterized protein</fullName>
    </submittedName>
</protein>
<dbReference type="HOGENOM" id="CLU_2831962_0_0_1"/>
<accession>S7ZAK8</accession>
<sequence>MPRGQFTLLRRGRLPSALENQGPFSSHVGEIGCWTNRELQHCISCLNYHDSGVSDQINFYGQDDKI</sequence>
<dbReference type="EMBL" id="KB644410">
    <property type="protein sequence ID" value="EPS27254.1"/>
    <property type="molecule type" value="Genomic_DNA"/>
</dbReference>
<evidence type="ECO:0000313" key="1">
    <source>
        <dbReference type="EMBL" id="EPS27254.1"/>
    </source>
</evidence>
<reference evidence="1 2" key="1">
    <citation type="journal article" date="2013" name="PLoS ONE">
        <title>Genomic and secretomic analyses reveal unique features of the lignocellulolytic enzyme system of Penicillium decumbens.</title>
        <authorList>
            <person name="Liu G."/>
            <person name="Zhang L."/>
            <person name="Wei X."/>
            <person name="Zou G."/>
            <person name="Qin Y."/>
            <person name="Ma L."/>
            <person name="Li J."/>
            <person name="Zheng H."/>
            <person name="Wang S."/>
            <person name="Wang C."/>
            <person name="Xun L."/>
            <person name="Zhao G.-P."/>
            <person name="Zhou Z."/>
            <person name="Qu Y."/>
        </authorList>
    </citation>
    <scope>NUCLEOTIDE SEQUENCE [LARGE SCALE GENOMIC DNA]</scope>
    <source>
        <strain evidence="2">114-2 / CGMCC 5302</strain>
    </source>
</reference>
<dbReference type="Proteomes" id="UP000019376">
    <property type="component" value="Unassembled WGS sequence"/>
</dbReference>